<evidence type="ECO:0000256" key="6">
    <source>
        <dbReference type="ARBA" id="ARBA00016919"/>
    </source>
</evidence>
<keyword evidence="9" id="KW-0460">Magnesium</keyword>
<keyword evidence="10" id="KW-0289">Folate biosynthesis</keyword>
<comment type="caution">
    <text evidence="14">The sequence shown here is derived from an EMBL/GenBank/DDBJ whole genome shotgun (WGS) entry which is preliminary data.</text>
</comment>
<feature type="domain" description="Pterin-binding" evidence="13">
    <location>
        <begin position="132"/>
        <end position="389"/>
    </location>
</feature>
<evidence type="ECO:0000256" key="4">
    <source>
        <dbReference type="ARBA" id="ARBA00009503"/>
    </source>
</evidence>
<dbReference type="Pfam" id="PF00809">
    <property type="entry name" value="Pterin_bind"/>
    <property type="match status" value="1"/>
</dbReference>
<dbReference type="CDD" id="cd00739">
    <property type="entry name" value="DHPS"/>
    <property type="match status" value="1"/>
</dbReference>
<evidence type="ECO:0000256" key="9">
    <source>
        <dbReference type="ARBA" id="ARBA00022842"/>
    </source>
</evidence>
<evidence type="ECO:0000256" key="1">
    <source>
        <dbReference type="ARBA" id="ARBA00000012"/>
    </source>
</evidence>
<evidence type="ECO:0000256" key="5">
    <source>
        <dbReference type="ARBA" id="ARBA00012458"/>
    </source>
</evidence>
<comment type="similarity">
    <text evidence="4">Belongs to the DHPS family.</text>
</comment>
<dbReference type="InterPro" id="IPR011005">
    <property type="entry name" value="Dihydropteroate_synth-like_sf"/>
</dbReference>
<organism evidence="14 15">
    <name type="scientific">Acidaminococcus fermentans</name>
    <dbReference type="NCBI Taxonomy" id="905"/>
    <lineage>
        <taxon>Bacteria</taxon>
        <taxon>Bacillati</taxon>
        <taxon>Bacillota</taxon>
        <taxon>Negativicutes</taxon>
        <taxon>Acidaminococcales</taxon>
        <taxon>Acidaminococcaceae</taxon>
        <taxon>Acidaminococcus</taxon>
    </lineage>
</organism>
<evidence type="ECO:0000256" key="3">
    <source>
        <dbReference type="ARBA" id="ARBA00004763"/>
    </source>
</evidence>
<dbReference type="EMBL" id="FNOP01000013">
    <property type="protein sequence ID" value="SDX11070.1"/>
    <property type="molecule type" value="Genomic_DNA"/>
</dbReference>
<proteinExistence type="inferred from homology"/>
<dbReference type="GO" id="GO:0046654">
    <property type="term" value="P:tetrahydrofolate biosynthetic process"/>
    <property type="evidence" value="ECO:0007669"/>
    <property type="project" value="UniProtKB-UniPathway"/>
</dbReference>
<dbReference type="SUPFAM" id="SSF51717">
    <property type="entry name" value="Dihydropteroate synthetase-like"/>
    <property type="match status" value="1"/>
</dbReference>
<dbReference type="PANTHER" id="PTHR20941:SF1">
    <property type="entry name" value="FOLIC ACID SYNTHESIS PROTEIN FOL1"/>
    <property type="match status" value="1"/>
</dbReference>
<accession>A0A1H2Z0W6</accession>
<dbReference type="InterPro" id="IPR045031">
    <property type="entry name" value="DHP_synth-like"/>
</dbReference>
<protein>
    <recommendedName>
        <fullName evidence="6">Dihydropteroate synthase</fullName>
        <ecNumber evidence="5">2.5.1.15</ecNumber>
    </recommendedName>
    <alternativeName>
        <fullName evidence="11">Dihydropteroate pyrophosphorylase</fullName>
    </alternativeName>
</protein>
<evidence type="ECO:0000256" key="7">
    <source>
        <dbReference type="ARBA" id="ARBA00022679"/>
    </source>
</evidence>
<gene>
    <name evidence="14" type="ORF">SAMN05216495_11334</name>
</gene>
<dbReference type="GO" id="GO:0046872">
    <property type="term" value="F:metal ion binding"/>
    <property type="evidence" value="ECO:0007669"/>
    <property type="project" value="UniProtKB-KW"/>
</dbReference>
<dbReference type="RefSeq" id="WP_074707063.1">
    <property type="nucleotide sequence ID" value="NZ_FNOP01000013.1"/>
</dbReference>
<comment type="cofactor">
    <cofactor evidence="2">
        <name>Mg(2+)</name>
        <dbReference type="ChEBI" id="CHEBI:18420"/>
    </cofactor>
</comment>
<dbReference type="GO" id="GO:0004156">
    <property type="term" value="F:dihydropteroate synthase activity"/>
    <property type="evidence" value="ECO:0007669"/>
    <property type="project" value="UniProtKB-EC"/>
</dbReference>
<reference evidence="14 15" key="1">
    <citation type="submission" date="2016-10" db="EMBL/GenBank/DDBJ databases">
        <authorList>
            <person name="Varghese N."/>
            <person name="Submissions S."/>
        </authorList>
    </citation>
    <scope>NUCLEOTIDE SEQUENCE [LARGE SCALE GENOMIC DNA]</scope>
    <source>
        <strain evidence="14 15">WCC6</strain>
    </source>
</reference>
<dbReference type="PANTHER" id="PTHR20941">
    <property type="entry name" value="FOLATE SYNTHESIS PROTEINS"/>
    <property type="match status" value="1"/>
</dbReference>
<dbReference type="Proteomes" id="UP000182379">
    <property type="component" value="Unassembled WGS sequence"/>
</dbReference>
<dbReference type="GO" id="GO:0046656">
    <property type="term" value="P:folic acid biosynthetic process"/>
    <property type="evidence" value="ECO:0007669"/>
    <property type="project" value="UniProtKB-KW"/>
</dbReference>
<dbReference type="InterPro" id="IPR006390">
    <property type="entry name" value="DHP_synth_dom"/>
</dbReference>
<dbReference type="InterPro" id="IPR000489">
    <property type="entry name" value="Pterin-binding_dom"/>
</dbReference>
<comment type="function">
    <text evidence="12">Catalyzes the condensation of para-aminobenzoate (pABA) with 6-hydroxymethyl-7,8-dihydropterin diphosphate (DHPt-PP) to form 7,8-dihydropteroate (H2Pte), the immediate precursor of folate derivatives.</text>
</comment>
<dbReference type="UniPathway" id="UPA00077">
    <property type="reaction ID" value="UER00156"/>
</dbReference>
<evidence type="ECO:0000256" key="8">
    <source>
        <dbReference type="ARBA" id="ARBA00022723"/>
    </source>
</evidence>
<comment type="pathway">
    <text evidence="3">Cofactor biosynthesis; tetrahydrofolate biosynthesis; 7,8-dihydrofolate from 2-amino-4-hydroxy-6-hydroxymethyl-7,8-dihydropteridine diphosphate and 4-aminobenzoate: step 1/2.</text>
</comment>
<evidence type="ECO:0000256" key="10">
    <source>
        <dbReference type="ARBA" id="ARBA00022909"/>
    </source>
</evidence>
<dbReference type="Gene3D" id="3.20.20.20">
    <property type="entry name" value="Dihydropteroate synthase-like"/>
    <property type="match status" value="1"/>
</dbReference>
<evidence type="ECO:0000256" key="12">
    <source>
        <dbReference type="ARBA" id="ARBA00053449"/>
    </source>
</evidence>
<dbReference type="PROSITE" id="PS00793">
    <property type="entry name" value="DHPS_2"/>
    <property type="match status" value="1"/>
</dbReference>
<dbReference type="AlphaFoldDB" id="A0A1H2Z0W6"/>
<comment type="catalytic activity">
    <reaction evidence="1">
        <text>(7,8-dihydropterin-6-yl)methyl diphosphate + 4-aminobenzoate = 7,8-dihydropteroate + diphosphate</text>
        <dbReference type="Rhea" id="RHEA:19949"/>
        <dbReference type="ChEBI" id="CHEBI:17836"/>
        <dbReference type="ChEBI" id="CHEBI:17839"/>
        <dbReference type="ChEBI" id="CHEBI:33019"/>
        <dbReference type="ChEBI" id="CHEBI:72950"/>
        <dbReference type="EC" id="2.5.1.15"/>
    </reaction>
</comment>
<keyword evidence="7" id="KW-0808">Transferase</keyword>
<evidence type="ECO:0000256" key="11">
    <source>
        <dbReference type="ARBA" id="ARBA00030193"/>
    </source>
</evidence>
<dbReference type="PROSITE" id="PS50972">
    <property type="entry name" value="PTERIN_BINDING"/>
    <property type="match status" value="1"/>
</dbReference>
<dbReference type="FunFam" id="3.20.20.20:FF:000006">
    <property type="entry name" value="Dihydropteroate synthase"/>
    <property type="match status" value="1"/>
</dbReference>
<name>A0A1H2Z0W6_ACIFE</name>
<evidence type="ECO:0000256" key="2">
    <source>
        <dbReference type="ARBA" id="ARBA00001946"/>
    </source>
</evidence>
<dbReference type="EC" id="2.5.1.15" evidence="5"/>
<evidence type="ECO:0000313" key="15">
    <source>
        <dbReference type="Proteomes" id="UP000182379"/>
    </source>
</evidence>
<dbReference type="NCBIfam" id="TIGR01496">
    <property type="entry name" value="DHPS"/>
    <property type="match status" value="1"/>
</dbReference>
<evidence type="ECO:0000259" key="13">
    <source>
        <dbReference type="PROSITE" id="PS50972"/>
    </source>
</evidence>
<keyword evidence="8" id="KW-0479">Metal-binding</keyword>
<sequence>MFLTIPSERIRYEMEKIEVHPMGMELMAPKASVEPLKLLQIRTPAANILKQEMLALGGECVNPKGTINCSLDRVDVILLGNRRQYRQLLTKLGTMANWFGIQSIMDDLWEFLEPGPVVTLLADGRKLTYEKMRVMGILNVTPDSFYAGSRISGEEALLAKAETMLRDGADLLDIGGESTRPGADPVTPEEEKRRVTGALSALRKQFPEAILSVDTYHAETAEAALAAGADIINDVTAATGDVRMLDVAARAKAPLVLMHMRGTPKTMMGDEMKTYHNVVGEVSHYLLERAAACARAGLGKDKVILDPGLGFAKDLEGNLALCHGLGEMTGHGIPVLLAGSRKGFIGKVLGDLPAEERLEGTMALSAAALYAGAQMVRVHDVKENVRLIRMLEAIRRCQ</sequence>
<dbReference type="GO" id="GO:0005829">
    <property type="term" value="C:cytosol"/>
    <property type="evidence" value="ECO:0007669"/>
    <property type="project" value="TreeGrafter"/>
</dbReference>
<evidence type="ECO:0000313" key="14">
    <source>
        <dbReference type="EMBL" id="SDX11070.1"/>
    </source>
</evidence>